<feature type="domain" description="Bacterial surface antigen (D15)" evidence="4">
    <location>
        <begin position="121"/>
        <end position="404"/>
    </location>
</feature>
<dbReference type="Proteomes" id="UP000076079">
    <property type="component" value="Chromosome"/>
</dbReference>
<evidence type="ECO:0000313" key="5">
    <source>
        <dbReference type="EMBL" id="AMY08997.1"/>
    </source>
</evidence>
<organism evidence="5 6">
    <name type="scientific">Luteitalea pratensis</name>
    <dbReference type="NCBI Taxonomy" id="1855912"/>
    <lineage>
        <taxon>Bacteria</taxon>
        <taxon>Pseudomonadati</taxon>
        <taxon>Acidobacteriota</taxon>
        <taxon>Vicinamibacteria</taxon>
        <taxon>Vicinamibacterales</taxon>
        <taxon>Vicinamibacteraceae</taxon>
        <taxon>Luteitalea</taxon>
    </lineage>
</organism>
<evidence type="ECO:0000313" key="6">
    <source>
        <dbReference type="Proteomes" id="UP000076079"/>
    </source>
</evidence>
<evidence type="ECO:0000259" key="4">
    <source>
        <dbReference type="Pfam" id="PF01103"/>
    </source>
</evidence>
<dbReference type="InterPro" id="IPR000184">
    <property type="entry name" value="Bac_surfAg_D15"/>
</dbReference>
<proteinExistence type="predicted"/>
<comment type="subcellular location">
    <subcellularLocation>
        <location evidence="1">Membrane</location>
    </subcellularLocation>
</comment>
<keyword evidence="2" id="KW-0472">Membrane</keyword>
<protein>
    <submittedName>
        <fullName evidence="5">Outer membrane protein/protective antigen OMA87</fullName>
    </submittedName>
</protein>
<dbReference type="STRING" id="1855912.LuPra_02205"/>
<evidence type="ECO:0000256" key="2">
    <source>
        <dbReference type="ARBA" id="ARBA00023136"/>
    </source>
</evidence>
<name>A0A143PKC3_LUTPR</name>
<dbReference type="GO" id="GO:0019867">
    <property type="term" value="C:outer membrane"/>
    <property type="evidence" value="ECO:0007669"/>
    <property type="project" value="InterPro"/>
</dbReference>
<reference evidence="5 6" key="1">
    <citation type="journal article" date="2016" name="Genome Announc.">
        <title>First Complete Genome Sequence of a Subdivision 6 Acidobacterium Strain.</title>
        <authorList>
            <person name="Huang S."/>
            <person name="Vieira S."/>
            <person name="Bunk B."/>
            <person name="Riedel T."/>
            <person name="Sproer C."/>
            <person name="Overmann J."/>
        </authorList>
    </citation>
    <scope>NUCLEOTIDE SEQUENCE [LARGE SCALE GENOMIC DNA]</scope>
    <source>
        <strain evidence="6">DSM 100886 HEG_-6_39</strain>
    </source>
</reference>
<keyword evidence="6" id="KW-1185">Reference proteome</keyword>
<dbReference type="OrthoDB" id="104932at2"/>
<sequence length="419" mass="46048">MIHAVTGRLAFRTIPRGRTGVAALVVALGTLAAASGVRAQPAPADGETRAGTIEAQQQEKAGKLAPYEPNGAEMWVKKLEEMFLSGNVKWHPFFTSAYGGGGFTLGAGYLAHVRDYDTLDVRGSYTFSNYKRIETEYVAPRLFGRRARLSVLGGWREAPQVNFFGVGNDSDQDAGSNYGFRQPYVGGLLEVRPTRGALFLAGGTEFSQWDQFPGEGGDTPTVGDVYGDVNGLNAKVTYLHSQATVAIDTRLSPEYARRGGYYGVTLHHYGDQDDAYTFEQVNYEAVQHIPILRDAWVLSLRGRVETTMRDNDDQVPFFMLPGLGSGSNLRGYQNLRFRDRHSLLMQAEWRVLVNSFIDTAIFFDAGKVAARKSDLDFKDLHTDFGIGFRLHGPLATPVRIELAKGSEGFNLVFAASASF</sequence>
<evidence type="ECO:0000256" key="1">
    <source>
        <dbReference type="ARBA" id="ARBA00004370"/>
    </source>
</evidence>
<accession>A0A143PKC3</accession>
<dbReference type="KEGG" id="abac:LuPra_02205"/>
<evidence type="ECO:0000256" key="3">
    <source>
        <dbReference type="SAM" id="MobiDB-lite"/>
    </source>
</evidence>
<dbReference type="EMBL" id="CP015136">
    <property type="protein sequence ID" value="AMY08997.1"/>
    <property type="molecule type" value="Genomic_DNA"/>
</dbReference>
<feature type="region of interest" description="Disordered" evidence="3">
    <location>
        <begin position="39"/>
        <end position="61"/>
    </location>
</feature>
<gene>
    <name evidence="5" type="ORF">LuPra_02205</name>
</gene>
<reference evidence="6" key="2">
    <citation type="submission" date="2016-04" db="EMBL/GenBank/DDBJ databases">
        <title>First Complete Genome Sequence of a Subdivision 6 Acidobacterium.</title>
        <authorList>
            <person name="Huang S."/>
            <person name="Vieira S."/>
            <person name="Bunk B."/>
            <person name="Riedel T."/>
            <person name="Sproeer C."/>
            <person name="Overmann J."/>
        </authorList>
    </citation>
    <scope>NUCLEOTIDE SEQUENCE [LARGE SCALE GENOMIC DNA]</scope>
    <source>
        <strain evidence="6">DSM 100886 HEG_-6_39</strain>
    </source>
</reference>
<dbReference type="Pfam" id="PF01103">
    <property type="entry name" value="Omp85"/>
    <property type="match status" value="1"/>
</dbReference>
<dbReference type="Gene3D" id="2.40.160.50">
    <property type="entry name" value="membrane protein fhac: a member of the omp85/tpsb transporter family"/>
    <property type="match status" value="1"/>
</dbReference>
<dbReference type="AlphaFoldDB" id="A0A143PKC3"/>